<dbReference type="AlphaFoldDB" id="A0A1W2E774"/>
<dbReference type="EMBL" id="FWXR01000022">
    <property type="protein sequence ID" value="SMD05623.1"/>
    <property type="molecule type" value="Genomic_DNA"/>
</dbReference>
<dbReference type="Pfam" id="PF09907">
    <property type="entry name" value="HigB_toxin"/>
    <property type="match status" value="1"/>
</dbReference>
<keyword evidence="2" id="KW-1185">Reference proteome</keyword>
<dbReference type="Proteomes" id="UP000192656">
    <property type="component" value="Unassembled WGS sequence"/>
</dbReference>
<reference evidence="1 2" key="1">
    <citation type="submission" date="2017-04" db="EMBL/GenBank/DDBJ databases">
        <authorList>
            <person name="Afonso C.L."/>
            <person name="Miller P.J."/>
            <person name="Scott M.A."/>
            <person name="Spackman E."/>
            <person name="Goraichik I."/>
            <person name="Dimitrov K.M."/>
            <person name="Suarez D.L."/>
            <person name="Swayne D.E."/>
        </authorList>
    </citation>
    <scope>NUCLEOTIDE SEQUENCE [LARGE SCALE GENOMIC DNA]</scope>
    <source>
        <strain evidence="1 2">CGMCC 1.10972</strain>
    </source>
</reference>
<dbReference type="STRING" id="937218.SAMN06297251_12239"/>
<evidence type="ECO:0000313" key="2">
    <source>
        <dbReference type="Proteomes" id="UP000192656"/>
    </source>
</evidence>
<protein>
    <submittedName>
        <fullName evidence="1">mRNA interferase HigB</fullName>
    </submittedName>
</protein>
<name>A0A1W2E774_9HYPH</name>
<evidence type="ECO:0000313" key="1">
    <source>
        <dbReference type="EMBL" id="SMD05623.1"/>
    </source>
</evidence>
<proteinExistence type="predicted"/>
<organism evidence="1 2">
    <name type="scientific">Fulvimarina manganoxydans</name>
    <dbReference type="NCBI Taxonomy" id="937218"/>
    <lineage>
        <taxon>Bacteria</taxon>
        <taxon>Pseudomonadati</taxon>
        <taxon>Pseudomonadota</taxon>
        <taxon>Alphaproteobacteria</taxon>
        <taxon>Hyphomicrobiales</taxon>
        <taxon>Aurantimonadaceae</taxon>
        <taxon>Fulvimarina</taxon>
    </lineage>
</organism>
<gene>
    <name evidence="1" type="ORF">SAMN06297251_12239</name>
</gene>
<accession>A0A1W2E774</accession>
<dbReference type="OrthoDB" id="9799912at2"/>
<dbReference type="InterPro" id="IPR018669">
    <property type="entry name" value="Toxin_HigB"/>
</dbReference>
<dbReference type="GO" id="GO:0004519">
    <property type="term" value="F:endonuclease activity"/>
    <property type="evidence" value="ECO:0007669"/>
    <property type="project" value="InterPro"/>
</dbReference>
<dbReference type="GO" id="GO:0003723">
    <property type="term" value="F:RNA binding"/>
    <property type="evidence" value="ECO:0007669"/>
    <property type="project" value="InterPro"/>
</dbReference>
<dbReference type="GO" id="GO:0110001">
    <property type="term" value="C:toxin-antitoxin complex"/>
    <property type="evidence" value="ECO:0007669"/>
    <property type="project" value="InterPro"/>
</dbReference>
<sequence length="100" mass="11350">MRIISRQALIAFCSKDPRAEPSLAHWYTLAKSASWRSTADVQSTFPKAKVIDGERIRFEIAGGNFRLIAAFDFHRGIAFIKFIGTHAEYDRVDARTVSQF</sequence>